<dbReference type="KEGG" id="msd:MYSTI_02048"/>
<dbReference type="EMBL" id="CP004025">
    <property type="protein sequence ID" value="AGC43377.1"/>
    <property type="molecule type" value="Genomic_DNA"/>
</dbReference>
<dbReference type="PATRIC" id="fig|1278073.3.peg.2086"/>
<dbReference type="STRING" id="1278073.MYSTI_02048"/>
<evidence type="ECO:0000313" key="1">
    <source>
        <dbReference type="EMBL" id="AGC43377.1"/>
    </source>
</evidence>
<name>L7U735_MYXSD</name>
<dbReference type="eggNOG" id="COG3705">
    <property type="taxonomic scope" value="Bacteria"/>
</dbReference>
<gene>
    <name evidence="1" type="ordered locus">MYSTI_02048</name>
</gene>
<accession>L7U735</accession>
<dbReference type="OrthoDB" id="7942934at2"/>
<dbReference type="AlphaFoldDB" id="L7U735"/>
<dbReference type="RefSeq" id="WP_015347639.1">
    <property type="nucleotide sequence ID" value="NC_020126.1"/>
</dbReference>
<evidence type="ECO:0000313" key="2">
    <source>
        <dbReference type="Proteomes" id="UP000011131"/>
    </source>
</evidence>
<dbReference type="HOGENOM" id="CLU_908783_0_0_7"/>
<organism evidence="1 2">
    <name type="scientific">Myxococcus stipitatus (strain DSM 14675 / JCM 12634 / Mx s8)</name>
    <dbReference type="NCBI Taxonomy" id="1278073"/>
    <lineage>
        <taxon>Bacteria</taxon>
        <taxon>Pseudomonadati</taxon>
        <taxon>Myxococcota</taxon>
        <taxon>Myxococcia</taxon>
        <taxon>Myxococcales</taxon>
        <taxon>Cystobacterineae</taxon>
        <taxon>Myxococcaceae</taxon>
        <taxon>Myxococcus</taxon>
    </lineage>
</organism>
<keyword evidence="2" id="KW-1185">Reference proteome</keyword>
<dbReference type="Proteomes" id="UP000011131">
    <property type="component" value="Chromosome"/>
</dbReference>
<proteinExistence type="predicted"/>
<sequence>MDELLKKLHAKAGTDLLSLLSRKLSGSELGSLLLAVFDERVKGMTAANLLQAHQQNRFVHPATLDVLHFKSKELELLTRLAERGFEPLELSPVSALGTSSVLGTVSQKKVLSATRGTEVLSDATNVMALHYAMGRKNGTRTAPLVKFCATPRHLRTPAFTTPGFTPHFAVACLVTAGRDSGDFAFEKAAFTDHLQSQRQLLKDLFQVELKSIKLQQRRGSPSAEALFTALHDHLRPHFSVQADTTPAENNYYQGVQYKGVIEVAGKDIELIDGGFVDWTQQLLANKKERFLISGLGLEYLTRLVPPQTSHPRR</sequence>
<reference evidence="1 2" key="1">
    <citation type="journal article" date="2013" name="Genome Announc.">
        <title>Complete genome sequence of Myxococcus stipitatus strain DSM 14675, a fruiting myxobacterium.</title>
        <authorList>
            <person name="Huntley S."/>
            <person name="Kneip S."/>
            <person name="Treuner-Lange A."/>
            <person name="Sogaard-Andersen L."/>
        </authorList>
    </citation>
    <scope>NUCLEOTIDE SEQUENCE [LARGE SCALE GENOMIC DNA]</scope>
    <source>
        <strain evidence="2">DSM 14675 / JCM 12634 / Mx s8</strain>
    </source>
</reference>
<protein>
    <submittedName>
        <fullName evidence="1">Uncharacterized protein</fullName>
    </submittedName>
</protein>